<dbReference type="Proteomes" id="UP001501005">
    <property type="component" value="Unassembled WGS sequence"/>
</dbReference>
<feature type="region of interest" description="Disordered" evidence="1">
    <location>
        <begin position="28"/>
        <end position="50"/>
    </location>
</feature>
<gene>
    <name evidence="2" type="ORF">GCM10009549_45590</name>
</gene>
<sequence>MATRIATAGALAAVPNVTPTPGWFWAAGTSNARTASPRKGSSTGADNREVILPYPPDIRRYVPAESFAGGAR</sequence>
<evidence type="ECO:0000313" key="2">
    <source>
        <dbReference type="EMBL" id="GAA0924849.1"/>
    </source>
</evidence>
<feature type="compositionally biased region" description="Polar residues" evidence="1">
    <location>
        <begin position="28"/>
        <end position="45"/>
    </location>
</feature>
<dbReference type="EMBL" id="BAAAHG010000046">
    <property type="protein sequence ID" value="GAA0924849.1"/>
    <property type="molecule type" value="Genomic_DNA"/>
</dbReference>
<accession>A0ABN1P967</accession>
<evidence type="ECO:0000313" key="3">
    <source>
        <dbReference type="Proteomes" id="UP001501005"/>
    </source>
</evidence>
<organism evidence="2 3">
    <name type="scientific">Streptomyces thermoalcalitolerans</name>
    <dbReference type="NCBI Taxonomy" id="65605"/>
    <lineage>
        <taxon>Bacteria</taxon>
        <taxon>Bacillati</taxon>
        <taxon>Actinomycetota</taxon>
        <taxon>Actinomycetes</taxon>
        <taxon>Kitasatosporales</taxon>
        <taxon>Streptomycetaceae</taxon>
        <taxon>Streptomyces</taxon>
    </lineage>
</organism>
<protein>
    <recommendedName>
        <fullName evidence="4">Secreted protein</fullName>
    </recommendedName>
</protein>
<name>A0ABN1P967_9ACTN</name>
<proteinExistence type="predicted"/>
<evidence type="ECO:0008006" key="4">
    <source>
        <dbReference type="Google" id="ProtNLM"/>
    </source>
</evidence>
<evidence type="ECO:0000256" key="1">
    <source>
        <dbReference type="SAM" id="MobiDB-lite"/>
    </source>
</evidence>
<keyword evidence="3" id="KW-1185">Reference proteome</keyword>
<reference evidence="2 3" key="1">
    <citation type="journal article" date="2019" name="Int. J. Syst. Evol. Microbiol.">
        <title>The Global Catalogue of Microorganisms (GCM) 10K type strain sequencing project: providing services to taxonomists for standard genome sequencing and annotation.</title>
        <authorList>
            <consortium name="The Broad Institute Genomics Platform"/>
            <consortium name="The Broad Institute Genome Sequencing Center for Infectious Disease"/>
            <person name="Wu L."/>
            <person name="Ma J."/>
        </authorList>
    </citation>
    <scope>NUCLEOTIDE SEQUENCE [LARGE SCALE GENOMIC DNA]</scope>
    <source>
        <strain evidence="2 3">JCM 10673</strain>
    </source>
</reference>
<comment type="caution">
    <text evidence="2">The sequence shown here is derived from an EMBL/GenBank/DDBJ whole genome shotgun (WGS) entry which is preliminary data.</text>
</comment>